<reference evidence="2" key="1">
    <citation type="submission" date="2019-03" db="EMBL/GenBank/DDBJ databases">
        <title>Long read genome sequence of the mycoparasitic Pythium oligandrum ATCC 38472 isolated from sugarbeet rhizosphere.</title>
        <authorList>
            <person name="Gaulin E."/>
        </authorList>
    </citation>
    <scope>NUCLEOTIDE SEQUENCE</scope>
    <source>
        <strain evidence="2">ATCC 38472_TT</strain>
    </source>
</reference>
<dbReference type="AlphaFoldDB" id="A0A8K1CH56"/>
<keyword evidence="3" id="KW-1185">Reference proteome</keyword>
<protein>
    <recommendedName>
        <fullName evidence="1">Enoyl reductase (ER) domain-containing protein</fullName>
    </recommendedName>
</protein>
<dbReference type="GO" id="GO:0016491">
    <property type="term" value="F:oxidoreductase activity"/>
    <property type="evidence" value="ECO:0007669"/>
    <property type="project" value="InterPro"/>
</dbReference>
<dbReference type="Pfam" id="PF08240">
    <property type="entry name" value="ADH_N"/>
    <property type="match status" value="1"/>
</dbReference>
<dbReference type="Proteomes" id="UP000794436">
    <property type="component" value="Unassembled WGS sequence"/>
</dbReference>
<name>A0A8K1CH56_PYTOL</name>
<dbReference type="InterPro" id="IPR013154">
    <property type="entry name" value="ADH-like_N"/>
</dbReference>
<evidence type="ECO:0000313" key="2">
    <source>
        <dbReference type="EMBL" id="TMW63292.1"/>
    </source>
</evidence>
<dbReference type="OrthoDB" id="3509362at2759"/>
<dbReference type="SUPFAM" id="SSF50129">
    <property type="entry name" value="GroES-like"/>
    <property type="match status" value="1"/>
</dbReference>
<dbReference type="SMART" id="SM00829">
    <property type="entry name" value="PKS_ER"/>
    <property type="match status" value="1"/>
</dbReference>
<dbReference type="SUPFAM" id="SSF51735">
    <property type="entry name" value="NAD(P)-binding Rossmann-fold domains"/>
    <property type="match status" value="1"/>
</dbReference>
<dbReference type="PANTHER" id="PTHR45033:SF2">
    <property type="entry name" value="ZINC-TYPE ALCOHOL DEHYDROGENASE-LIKE PROTEIN C1773.06C"/>
    <property type="match status" value="1"/>
</dbReference>
<sequence>MAAQHLAFRIKDRSTHRNLVLGPEPLPVVRDNDVLIEVHGVTLNSRDVQITGGWYPAPGIKEDLVPCSDGAGVVVSVGSSVQNVRVGDRVIAAFALDNVYGPLKSQAQTLGGGVDGMLRQYAAVPEHAVVKIPEHCKLDPVQLASLVCTGATVWNALYGYVPMRPGQTVLFQGTGGVSITGVQLAKAAGATTIITSSSDEKLQFVKEKLGVDHVINYRTTPDWAEEVLRLTHGNGADYVIEIGGAGTIEQTIKAVAPGGMVAVVGYLADIKPEQMPNVALLALIKGCAVRGILIGSHQLTTELVHFVAQKNIQPYINKTFGFSQDEVIAAFDYLQSGRHIGKVGIAVKDQ</sequence>
<dbReference type="EMBL" id="SPLM01000072">
    <property type="protein sequence ID" value="TMW63292.1"/>
    <property type="molecule type" value="Genomic_DNA"/>
</dbReference>
<dbReference type="Gene3D" id="3.90.180.10">
    <property type="entry name" value="Medium-chain alcohol dehydrogenases, catalytic domain"/>
    <property type="match status" value="1"/>
</dbReference>
<dbReference type="Gene3D" id="3.40.50.720">
    <property type="entry name" value="NAD(P)-binding Rossmann-like Domain"/>
    <property type="match status" value="1"/>
</dbReference>
<evidence type="ECO:0000313" key="3">
    <source>
        <dbReference type="Proteomes" id="UP000794436"/>
    </source>
</evidence>
<proteinExistence type="predicted"/>
<dbReference type="Pfam" id="PF00107">
    <property type="entry name" value="ADH_zinc_N"/>
    <property type="match status" value="1"/>
</dbReference>
<organism evidence="2 3">
    <name type="scientific">Pythium oligandrum</name>
    <name type="common">Mycoparasitic fungus</name>
    <dbReference type="NCBI Taxonomy" id="41045"/>
    <lineage>
        <taxon>Eukaryota</taxon>
        <taxon>Sar</taxon>
        <taxon>Stramenopiles</taxon>
        <taxon>Oomycota</taxon>
        <taxon>Peronosporomycetes</taxon>
        <taxon>Pythiales</taxon>
        <taxon>Pythiaceae</taxon>
        <taxon>Pythium</taxon>
    </lineage>
</organism>
<dbReference type="InterPro" id="IPR020843">
    <property type="entry name" value="ER"/>
</dbReference>
<comment type="caution">
    <text evidence="2">The sequence shown here is derived from an EMBL/GenBank/DDBJ whole genome shotgun (WGS) entry which is preliminary data.</text>
</comment>
<dbReference type="InterPro" id="IPR011032">
    <property type="entry name" value="GroES-like_sf"/>
</dbReference>
<dbReference type="PANTHER" id="PTHR45033">
    <property type="match status" value="1"/>
</dbReference>
<feature type="domain" description="Enoyl reductase (ER)" evidence="1">
    <location>
        <begin position="14"/>
        <end position="345"/>
    </location>
</feature>
<evidence type="ECO:0000259" key="1">
    <source>
        <dbReference type="SMART" id="SM00829"/>
    </source>
</evidence>
<accession>A0A8K1CH56</accession>
<dbReference type="InterPro" id="IPR052711">
    <property type="entry name" value="Zinc_ADH-like"/>
</dbReference>
<dbReference type="InterPro" id="IPR036291">
    <property type="entry name" value="NAD(P)-bd_dom_sf"/>
</dbReference>
<dbReference type="InterPro" id="IPR013149">
    <property type="entry name" value="ADH-like_C"/>
</dbReference>
<dbReference type="CDD" id="cd08276">
    <property type="entry name" value="MDR7"/>
    <property type="match status" value="1"/>
</dbReference>
<gene>
    <name evidence="2" type="ORF">Poli38472_002233</name>
</gene>